<name>A0ACC2V7D5_9TREE</name>
<accession>A0ACC2V7D5</accession>
<comment type="caution">
    <text evidence="1">The sequence shown here is derived from an EMBL/GenBank/DDBJ whole genome shotgun (WGS) entry which is preliminary data.</text>
</comment>
<evidence type="ECO:0000313" key="2">
    <source>
        <dbReference type="Proteomes" id="UP001241377"/>
    </source>
</evidence>
<reference evidence="1" key="1">
    <citation type="submission" date="2023-04" db="EMBL/GenBank/DDBJ databases">
        <title>Draft Genome sequencing of Naganishia species isolated from polar environments using Oxford Nanopore Technology.</title>
        <authorList>
            <person name="Leo P."/>
            <person name="Venkateswaran K."/>
        </authorList>
    </citation>
    <scope>NUCLEOTIDE SEQUENCE</scope>
    <source>
        <strain evidence="1">MNA-CCFEE 5261</strain>
    </source>
</reference>
<proteinExistence type="predicted"/>
<sequence>MLKTSCSLLKQASYRGSAQIAVYRTPSRALSTSLTRLAEHADDKEDSKLSKMQQLLLEVPPELGIDVTGLGSKSDREQHESKQTRKPYKRMAKTSQTYGNRTHSPSAPVDPYAVLQNIRPPRTNRPPRSNDDSRTRKSEGQSGGRTPSAEAGQRQTKGPRAHSQSGADREARHPARGERNGSPRAESSRKPQNDRASRPQARDPAANTSEAPRQSALKPAVRAAPTVEELFGDLSMLSEQSGAGNEVSEGHINVETSASKNSTQFTNLDLLPPSPVVPQSLTSSTPRQQIIDFAVLQADYTLSRNPNVSLDQRGQAIGLVRQRLGA</sequence>
<dbReference type="EMBL" id="JASBWR010000106">
    <property type="protein sequence ID" value="KAJ9094904.1"/>
    <property type="molecule type" value="Genomic_DNA"/>
</dbReference>
<gene>
    <name evidence="1" type="ORF">QFC19_007760</name>
</gene>
<organism evidence="1 2">
    <name type="scientific">Naganishia cerealis</name>
    <dbReference type="NCBI Taxonomy" id="610337"/>
    <lineage>
        <taxon>Eukaryota</taxon>
        <taxon>Fungi</taxon>
        <taxon>Dikarya</taxon>
        <taxon>Basidiomycota</taxon>
        <taxon>Agaricomycotina</taxon>
        <taxon>Tremellomycetes</taxon>
        <taxon>Filobasidiales</taxon>
        <taxon>Filobasidiaceae</taxon>
        <taxon>Naganishia</taxon>
    </lineage>
</organism>
<keyword evidence="2" id="KW-1185">Reference proteome</keyword>
<evidence type="ECO:0000313" key="1">
    <source>
        <dbReference type="EMBL" id="KAJ9094904.1"/>
    </source>
</evidence>
<protein>
    <submittedName>
        <fullName evidence="1">Uncharacterized protein</fullName>
    </submittedName>
</protein>
<dbReference type="Proteomes" id="UP001241377">
    <property type="component" value="Unassembled WGS sequence"/>
</dbReference>